<name>A0AA91I2X7_9GAMM</name>
<dbReference type="InterPro" id="IPR011075">
    <property type="entry name" value="TetR_C"/>
</dbReference>
<dbReference type="EMBL" id="LUUL01000147">
    <property type="protein sequence ID" value="OAI21199.1"/>
    <property type="molecule type" value="Genomic_DNA"/>
</dbReference>
<dbReference type="Pfam" id="PF00440">
    <property type="entry name" value="TetR_N"/>
    <property type="match status" value="1"/>
</dbReference>
<evidence type="ECO:0000256" key="2">
    <source>
        <dbReference type="ARBA" id="ARBA00023125"/>
    </source>
</evidence>
<dbReference type="PANTHER" id="PTHR47506">
    <property type="entry name" value="TRANSCRIPTIONAL REGULATORY PROTEIN"/>
    <property type="match status" value="1"/>
</dbReference>
<proteinExistence type="predicted"/>
<dbReference type="SUPFAM" id="SSF46689">
    <property type="entry name" value="Homeodomain-like"/>
    <property type="match status" value="1"/>
</dbReference>
<evidence type="ECO:0000256" key="3">
    <source>
        <dbReference type="ARBA" id="ARBA00023163"/>
    </source>
</evidence>
<evidence type="ECO:0000259" key="5">
    <source>
        <dbReference type="PROSITE" id="PS50977"/>
    </source>
</evidence>
<organism evidence="6 7">
    <name type="scientific">Methylomonas koyamae</name>
    <dbReference type="NCBI Taxonomy" id="702114"/>
    <lineage>
        <taxon>Bacteria</taxon>
        <taxon>Pseudomonadati</taxon>
        <taxon>Pseudomonadota</taxon>
        <taxon>Gammaproteobacteria</taxon>
        <taxon>Methylococcales</taxon>
        <taxon>Methylococcaceae</taxon>
        <taxon>Methylomonas</taxon>
    </lineage>
</organism>
<evidence type="ECO:0000313" key="6">
    <source>
        <dbReference type="EMBL" id="OAI21199.1"/>
    </source>
</evidence>
<keyword evidence="1" id="KW-0805">Transcription regulation</keyword>
<dbReference type="GO" id="GO:0003677">
    <property type="term" value="F:DNA binding"/>
    <property type="evidence" value="ECO:0007669"/>
    <property type="project" value="UniProtKB-UniRule"/>
</dbReference>
<dbReference type="PANTHER" id="PTHR47506:SF3">
    <property type="entry name" value="HTH-TYPE TRANSCRIPTIONAL REGULATOR LMRA"/>
    <property type="match status" value="1"/>
</dbReference>
<dbReference type="PROSITE" id="PS50977">
    <property type="entry name" value="HTH_TETR_2"/>
    <property type="match status" value="1"/>
</dbReference>
<dbReference type="PRINTS" id="PR00455">
    <property type="entry name" value="HTHTETR"/>
</dbReference>
<keyword evidence="7" id="KW-1185">Reference proteome</keyword>
<feature type="DNA-binding region" description="H-T-H motif" evidence="4">
    <location>
        <begin position="29"/>
        <end position="48"/>
    </location>
</feature>
<dbReference type="InterPro" id="IPR009057">
    <property type="entry name" value="Homeodomain-like_sf"/>
</dbReference>
<keyword evidence="3" id="KW-0804">Transcription</keyword>
<dbReference type="SUPFAM" id="SSF48498">
    <property type="entry name" value="Tetracyclin repressor-like, C-terminal domain"/>
    <property type="match status" value="1"/>
</dbReference>
<dbReference type="RefSeq" id="WP_064030544.1">
    <property type="nucleotide sequence ID" value="NZ_CP133985.1"/>
</dbReference>
<dbReference type="AlphaFoldDB" id="A0AA91I2X7"/>
<keyword evidence="2 4" id="KW-0238">DNA-binding</keyword>
<dbReference type="Proteomes" id="UP000077734">
    <property type="component" value="Unassembled WGS sequence"/>
</dbReference>
<evidence type="ECO:0000313" key="7">
    <source>
        <dbReference type="Proteomes" id="UP000077734"/>
    </source>
</evidence>
<dbReference type="InterPro" id="IPR001647">
    <property type="entry name" value="HTH_TetR"/>
</dbReference>
<dbReference type="Gene3D" id="1.10.357.10">
    <property type="entry name" value="Tetracycline Repressor, domain 2"/>
    <property type="match status" value="1"/>
</dbReference>
<gene>
    <name evidence="6" type="ORF">A1356_03145</name>
</gene>
<dbReference type="Pfam" id="PF16925">
    <property type="entry name" value="TetR_C_13"/>
    <property type="match status" value="1"/>
</dbReference>
<sequence>MSIKTANARERILLAAKTLFSSQGIRATSVDSVVKSANTHKMTLYKHFCSKEALIVAYLDKHSAEFWAWFVAQIERKAQTPKDQLLAIFDVHAGWLASPDFQGCPLIKAAAEYPEQSHAVNRASAAFYRRLQHHMTDLSARAGAWSPERLAGQLCALFQGAVVSAQLPRHSGAGVDARLAAEILIKNSIE</sequence>
<dbReference type="InterPro" id="IPR036271">
    <property type="entry name" value="Tet_transcr_reg_TetR-rel_C_sf"/>
</dbReference>
<protein>
    <recommendedName>
        <fullName evidence="5">HTH tetR-type domain-containing protein</fullName>
    </recommendedName>
</protein>
<feature type="domain" description="HTH tetR-type" evidence="5">
    <location>
        <begin position="6"/>
        <end position="66"/>
    </location>
</feature>
<comment type="caution">
    <text evidence="6">The sequence shown here is derived from an EMBL/GenBank/DDBJ whole genome shotgun (WGS) entry which is preliminary data.</text>
</comment>
<evidence type="ECO:0000256" key="1">
    <source>
        <dbReference type="ARBA" id="ARBA00023015"/>
    </source>
</evidence>
<evidence type="ECO:0000256" key="4">
    <source>
        <dbReference type="PROSITE-ProRule" id="PRU00335"/>
    </source>
</evidence>
<reference evidence="6 7" key="1">
    <citation type="submission" date="2016-03" db="EMBL/GenBank/DDBJ databases">
        <authorList>
            <person name="Heylen K."/>
            <person name="De Vos P."/>
            <person name="Vekeman B."/>
        </authorList>
    </citation>
    <scope>NUCLEOTIDE SEQUENCE [LARGE SCALE GENOMIC DNA]</scope>
    <source>
        <strain evidence="6 7">R-49807</strain>
    </source>
</reference>
<accession>A0AA91I2X7</accession>